<dbReference type="KEGG" id="wei:EQG49_13400"/>
<dbReference type="InterPro" id="IPR023365">
    <property type="entry name" value="Sortase_dom-sf"/>
</dbReference>
<accession>A0A4P6YXA8</accession>
<feature type="active site" description="Proton donor/acceptor" evidence="4">
    <location>
        <position position="157"/>
    </location>
</feature>
<dbReference type="InterPro" id="IPR005754">
    <property type="entry name" value="Sortase"/>
</dbReference>
<evidence type="ECO:0000256" key="4">
    <source>
        <dbReference type="PIRSR" id="PIRSR605754-1"/>
    </source>
</evidence>
<proteinExistence type="predicted"/>
<reference evidence="6" key="1">
    <citation type="submission" date="2019-03" db="EMBL/GenBank/DDBJ databases">
        <title>Weissella sp. 26KH-42 Genome sequencing.</title>
        <authorList>
            <person name="Heo J."/>
            <person name="Kim S.-J."/>
            <person name="Kim J.-S."/>
            <person name="Hong S.-B."/>
            <person name="Kwon S.-W."/>
        </authorList>
    </citation>
    <scope>NUCLEOTIDE SEQUENCE [LARGE SCALE GENOMIC DNA]</scope>
    <source>
        <strain evidence="6">26KH-42</strain>
    </source>
</reference>
<keyword evidence="6" id="KW-1185">Reference proteome</keyword>
<evidence type="ECO:0000313" key="6">
    <source>
        <dbReference type="Proteomes" id="UP000292886"/>
    </source>
</evidence>
<organism evidence="5 6">
    <name type="scientific">Periweissella cryptocerci</name>
    <dbReference type="NCBI Taxonomy" id="2506420"/>
    <lineage>
        <taxon>Bacteria</taxon>
        <taxon>Bacillati</taxon>
        <taxon>Bacillota</taxon>
        <taxon>Bacilli</taxon>
        <taxon>Lactobacillales</taxon>
        <taxon>Lactobacillaceae</taxon>
        <taxon>Periweissella</taxon>
    </lineage>
</organism>
<keyword evidence="3" id="KW-0788">Thiol protease</keyword>
<gene>
    <name evidence="5" type="ORF">EQG49_13400</name>
</gene>
<dbReference type="Proteomes" id="UP000292886">
    <property type="component" value="Chromosome"/>
</dbReference>
<evidence type="ECO:0000256" key="2">
    <source>
        <dbReference type="ARBA" id="ARBA00022801"/>
    </source>
</evidence>
<dbReference type="RefSeq" id="WP_133364470.1">
    <property type="nucleotide sequence ID" value="NZ_CP037940.1"/>
</dbReference>
<dbReference type="OrthoDB" id="1648028at2"/>
<keyword evidence="2" id="KW-0378">Hydrolase</keyword>
<sequence>MFFQSSKQTRMGTRGIRIKSRRRRRLIPIIVAVLLVIFAGISTVWSLHPEYFQGRLNQSIVMAEAKRHPFVSEGKGKYLTNVDMPTWGELGKLRKDDSGLRLRAYIAVPKLRIELPIYQGTTKYTLAMGAGTMKGKHDGILNEADVLGASNYALSGHNMADYLTYFSPFQRHIMGTSLEGFNIYVTDGKYVYKYKHTAKYIVNNDGEASEWIKNTKATDINPVITLVTCFEQAPYWTHARKRIIIRGDFLKKYDLNKQNAKKLFNISPDLVK</sequence>
<evidence type="ECO:0000313" key="5">
    <source>
        <dbReference type="EMBL" id="QBO37393.1"/>
    </source>
</evidence>
<keyword evidence="1" id="KW-0645">Protease</keyword>
<dbReference type="SUPFAM" id="SSF63817">
    <property type="entry name" value="Sortase"/>
    <property type="match status" value="1"/>
</dbReference>
<dbReference type="GO" id="GO:0008234">
    <property type="term" value="F:cysteine-type peptidase activity"/>
    <property type="evidence" value="ECO:0007669"/>
    <property type="project" value="UniProtKB-KW"/>
</dbReference>
<evidence type="ECO:0000256" key="1">
    <source>
        <dbReference type="ARBA" id="ARBA00022670"/>
    </source>
</evidence>
<dbReference type="EMBL" id="CP037940">
    <property type="protein sequence ID" value="QBO37393.1"/>
    <property type="molecule type" value="Genomic_DNA"/>
</dbReference>
<dbReference type="AlphaFoldDB" id="A0A4P6YXA8"/>
<feature type="active site" description="Acyl-thioester intermediate" evidence="4">
    <location>
        <position position="229"/>
    </location>
</feature>
<dbReference type="Gene3D" id="2.40.260.10">
    <property type="entry name" value="Sortase"/>
    <property type="match status" value="1"/>
</dbReference>
<evidence type="ECO:0000256" key="3">
    <source>
        <dbReference type="ARBA" id="ARBA00022807"/>
    </source>
</evidence>
<dbReference type="GO" id="GO:0006508">
    <property type="term" value="P:proteolysis"/>
    <property type="evidence" value="ECO:0007669"/>
    <property type="project" value="UniProtKB-KW"/>
</dbReference>
<dbReference type="Pfam" id="PF04203">
    <property type="entry name" value="Sortase"/>
    <property type="match status" value="1"/>
</dbReference>
<dbReference type="CDD" id="cd06165">
    <property type="entry name" value="Sortase_A"/>
    <property type="match status" value="1"/>
</dbReference>
<name>A0A4P6YXA8_9LACO</name>
<dbReference type="InterPro" id="IPR042007">
    <property type="entry name" value="Sortase_A"/>
</dbReference>
<protein>
    <submittedName>
        <fullName evidence="5">Class A sortase</fullName>
    </submittedName>
</protein>